<keyword evidence="2" id="KW-1185">Reference proteome</keyword>
<accession>A0A1I4AXS9</accession>
<proteinExistence type="predicted"/>
<reference evidence="1 2" key="1">
    <citation type="submission" date="2016-10" db="EMBL/GenBank/DDBJ databases">
        <authorList>
            <person name="de Groot N.N."/>
        </authorList>
    </citation>
    <scope>NUCLEOTIDE SEQUENCE [LARGE SCALE GENOMIC DNA]</scope>
    <source>
        <strain evidence="1 2">NE2</strain>
    </source>
</reference>
<dbReference type="InterPro" id="IPR029045">
    <property type="entry name" value="ClpP/crotonase-like_dom_sf"/>
</dbReference>
<dbReference type="AlphaFoldDB" id="A0A1I4AXS9"/>
<organism evidence="1 2">
    <name type="scientific">Methylocapsa palsarum</name>
    <dbReference type="NCBI Taxonomy" id="1612308"/>
    <lineage>
        <taxon>Bacteria</taxon>
        <taxon>Pseudomonadati</taxon>
        <taxon>Pseudomonadota</taxon>
        <taxon>Alphaproteobacteria</taxon>
        <taxon>Hyphomicrobiales</taxon>
        <taxon>Beijerinckiaceae</taxon>
        <taxon>Methylocapsa</taxon>
    </lineage>
</organism>
<dbReference type="STRING" id="1612308.SAMN05444581_11231"/>
<dbReference type="Proteomes" id="UP000198755">
    <property type="component" value="Unassembled WGS sequence"/>
</dbReference>
<dbReference type="EMBL" id="FOSN01000012">
    <property type="protein sequence ID" value="SFK61412.1"/>
    <property type="molecule type" value="Genomic_DNA"/>
</dbReference>
<gene>
    <name evidence="1" type="ORF">SAMN05444581_11231</name>
</gene>
<protein>
    <recommendedName>
        <fullName evidence="3">Clp protease</fullName>
    </recommendedName>
</protein>
<evidence type="ECO:0000313" key="2">
    <source>
        <dbReference type="Proteomes" id="UP000198755"/>
    </source>
</evidence>
<name>A0A1I4AXS9_9HYPH</name>
<dbReference type="SUPFAM" id="SSF52096">
    <property type="entry name" value="ClpP/crotonase"/>
    <property type="match status" value="1"/>
</dbReference>
<dbReference type="Gene3D" id="3.90.226.10">
    <property type="entry name" value="2-enoyl-CoA Hydratase, Chain A, domain 1"/>
    <property type="match status" value="1"/>
</dbReference>
<evidence type="ECO:0000313" key="1">
    <source>
        <dbReference type="EMBL" id="SFK61412.1"/>
    </source>
</evidence>
<sequence length="187" mass="20036">MNFRIVPASGSFGCLFGCGPAIEADGEITDSTPDEFSAFMRANAATRRARPIVFIDSQGGKIAAGMALGRLFRKAGVTTIVARAAPGAFELNPATCYSACVYALMGGAIRIALYQSRIAIHRMFAYDGGSRRFDNGKMASWVKRYASLMGVSPDLVAAAENGTDAIQMLSPIEIVKWRLARIEDSAR</sequence>
<evidence type="ECO:0008006" key="3">
    <source>
        <dbReference type="Google" id="ProtNLM"/>
    </source>
</evidence>